<evidence type="ECO:0000256" key="1">
    <source>
        <dbReference type="SAM" id="SignalP"/>
    </source>
</evidence>
<name>A0A1H4BVL8_9BACT</name>
<evidence type="ECO:0000313" key="3">
    <source>
        <dbReference type="Proteomes" id="UP000183253"/>
    </source>
</evidence>
<evidence type="ECO:0008006" key="4">
    <source>
        <dbReference type="Google" id="ProtNLM"/>
    </source>
</evidence>
<organism evidence="2 3">
    <name type="scientific">Alistipes timonensis JC136</name>
    <dbReference type="NCBI Taxonomy" id="1033731"/>
    <lineage>
        <taxon>Bacteria</taxon>
        <taxon>Pseudomonadati</taxon>
        <taxon>Bacteroidota</taxon>
        <taxon>Bacteroidia</taxon>
        <taxon>Bacteroidales</taxon>
        <taxon>Rikenellaceae</taxon>
        <taxon>Alistipes</taxon>
    </lineage>
</organism>
<feature type="signal peptide" evidence="1">
    <location>
        <begin position="1"/>
        <end position="24"/>
    </location>
</feature>
<dbReference type="PROSITE" id="PS51257">
    <property type="entry name" value="PROKAR_LIPOPROTEIN"/>
    <property type="match status" value="1"/>
</dbReference>
<keyword evidence="3" id="KW-1185">Reference proteome</keyword>
<dbReference type="STRING" id="1033731.SAMN05444145_10460"/>
<evidence type="ECO:0000313" key="2">
    <source>
        <dbReference type="EMBL" id="SEA52150.1"/>
    </source>
</evidence>
<sequence>MRKYTVLRTWALSLLLSGLLYGCAEDHTDGGVRTVDLQLALNTYAASDDPNASANETAVGSAWVYIFNEHGALENPGRTAVLPGPSGSAADGSGRLNDTWRVTVGRKDIYVLLNAGHLTRGGTAVDLASYNPYSKTELETLMTDPANFTADFPAAGSAGMLMSGKLSTNVTPVASVATVPVERRYARVDLRLRRKADLTGAGVVVKSTTFENRRETAHAFAPATESTGADAVCLNSHGDIALGASTTDYTAVTSFYTLPRTGASKAACLKLAISIDGRDYTLPVYINSGALGGNTANNENLPLDITANKVYKVDVSLDRQSVTVAMDILEWNEESVNGDIQGSSLVLDSVVFVRAGRETLVPVVTKADSVYVKLSEAAVTAGYSLTDADADGVLGIETAGGNAAIPVTGPAAYPVGTQYGMTVMAGDIRRTAQLRVEGTPVLEVADKVVTFGYAGETKPYQVTSYVDLGDDAGTKIPVAWTAEFSLDEGRTWTAPKPAWLTQFTDTNTGSTVPAAFDAQLAAVTGVTTPAPREALQAAAPVSDFDLSMTRSLRNTANCYLVNASGTYTLPLVYGNAVKNGGSNPAAYTSTKSGANVLTGFVNHLGNAISDPYIYNNPGCTPADACLVWQDAEGLVRNVALTADKQSIAFEVPKATIQQGNAIVAVRDAAGAIMWSWHIWVTDYKLGGDLRPVTNFQSIEYYLMPVNLGWCDGPTTAYEGRRVSVRLTQEGSGLSRTFTLDQPGQTIVGFGSNPYYQWGRKDPMLPGVYLGTGTTAVDKSCYTDSDKTGYAFNKTGLTTNAISEYIGNPHCFNTSTTMDELYYNLWSADNTQTVANYDPIVKTVYDPSPVGYCVPQGTVFTGFSYNGASISSGGYGTQINSPYQSAGEFTAVRGFRFYCNRMNGEGVFDPNGGTVFFPATGYRSTGGRLSSYGTDGGYWSVIPVNARLGRSILFNKDRILLANNQDRYTAHSIRPILEQ</sequence>
<protein>
    <recommendedName>
        <fullName evidence="4">Fimbrillin-like</fullName>
    </recommendedName>
</protein>
<accession>A0A1H4BVL8</accession>
<proteinExistence type="predicted"/>
<dbReference type="RefSeq" id="WP_231290810.1">
    <property type="nucleotide sequence ID" value="NZ_CAEG01000011.1"/>
</dbReference>
<dbReference type="AlphaFoldDB" id="A0A1H4BVL8"/>
<keyword evidence="1" id="KW-0732">Signal</keyword>
<dbReference type="Proteomes" id="UP000183253">
    <property type="component" value="Unassembled WGS sequence"/>
</dbReference>
<dbReference type="EMBL" id="FNRI01000004">
    <property type="protein sequence ID" value="SEA52150.1"/>
    <property type="molecule type" value="Genomic_DNA"/>
</dbReference>
<gene>
    <name evidence="2" type="ORF">SAMN05444145_10460</name>
</gene>
<feature type="chain" id="PRO_5010278173" description="Fimbrillin-like" evidence="1">
    <location>
        <begin position="25"/>
        <end position="978"/>
    </location>
</feature>
<reference evidence="2 3" key="1">
    <citation type="submission" date="2016-10" db="EMBL/GenBank/DDBJ databases">
        <authorList>
            <person name="de Groot N.N."/>
        </authorList>
    </citation>
    <scope>NUCLEOTIDE SEQUENCE [LARGE SCALE GENOMIC DNA]</scope>
    <source>
        <strain evidence="2 3">DSM 25383</strain>
    </source>
</reference>